<keyword evidence="1" id="KW-0472">Membrane</keyword>
<name>A0A853CF50_9ACTN</name>
<keyword evidence="1" id="KW-0812">Transmembrane</keyword>
<reference evidence="2 3" key="1">
    <citation type="submission" date="2020-07" db="EMBL/GenBank/DDBJ databases">
        <title>Sequencing the genomes of 1000 actinobacteria strains.</title>
        <authorList>
            <person name="Klenk H.-P."/>
        </authorList>
    </citation>
    <scope>NUCLEOTIDE SEQUENCE [LARGE SCALE GENOMIC DNA]</scope>
    <source>
        <strain evidence="2 3">DSM 104001</strain>
    </source>
</reference>
<feature type="transmembrane region" description="Helical" evidence="1">
    <location>
        <begin position="90"/>
        <end position="113"/>
    </location>
</feature>
<sequence>MSDTVTAATPVDEARRTARTRALISLYVGAASAVALAAVLVFVPTSTDDDAFHHVGDYFLTALGIPAVLVVAALLPALRTLQERRDGRLGMAGIVATCAGALVLTGMFVYGLIAATGSSLGPTYLLASGAMIIGVVLFAIGSWRTGLLPRWLLVAWPVAWAVGGLLPVLPGPSPLLLAAAYLAMAVTLPRRGTTTS</sequence>
<evidence type="ECO:0000313" key="2">
    <source>
        <dbReference type="EMBL" id="NYJ05781.1"/>
    </source>
</evidence>
<proteinExistence type="predicted"/>
<dbReference type="AlphaFoldDB" id="A0A853CF50"/>
<gene>
    <name evidence="2" type="ORF">GGQ55_002059</name>
</gene>
<organism evidence="2 3">
    <name type="scientific">Petropleomorpha daqingensis</name>
    <dbReference type="NCBI Taxonomy" id="2026353"/>
    <lineage>
        <taxon>Bacteria</taxon>
        <taxon>Bacillati</taxon>
        <taxon>Actinomycetota</taxon>
        <taxon>Actinomycetes</taxon>
        <taxon>Geodermatophilales</taxon>
        <taxon>Geodermatophilaceae</taxon>
        <taxon>Petropleomorpha</taxon>
    </lineage>
</organism>
<feature type="transmembrane region" description="Helical" evidence="1">
    <location>
        <begin position="24"/>
        <end position="46"/>
    </location>
</feature>
<keyword evidence="3" id="KW-1185">Reference proteome</keyword>
<feature type="transmembrane region" description="Helical" evidence="1">
    <location>
        <begin position="151"/>
        <end position="169"/>
    </location>
</feature>
<evidence type="ECO:0000256" key="1">
    <source>
        <dbReference type="SAM" id="Phobius"/>
    </source>
</evidence>
<comment type="caution">
    <text evidence="2">The sequence shown here is derived from an EMBL/GenBank/DDBJ whole genome shotgun (WGS) entry which is preliminary data.</text>
</comment>
<dbReference type="RefSeq" id="WP_179716406.1">
    <property type="nucleotide sequence ID" value="NZ_JACBZT010000001.1"/>
</dbReference>
<keyword evidence="1" id="KW-1133">Transmembrane helix</keyword>
<accession>A0A853CF50</accession>
<evidence type="ECO:0000313" key="3">
    <source>
        <dbReference type="Proteomes" id="UP000541969"/>
    </source>
</evidence>
<protein>
    <submittedName>
        <fullName evidence="2">Lysylphosphatidylglycerol synthetase-like protein (DUF2156 family)</fullName>
    </submittedName>
</protein>
<feature type="transmembrane region" description="Helical" evidence="1">
    <location>
        <begin position="58"/>
        <end position="78"/>
    </location>
</feature>
<dbReference type="EMBL" id="JACBZT010000001">
    <property type="protein sequence ID" value="NYJ05781.1"/>
    <property type="molecule type" value="Genomic_DNA"/>
</dbReference>
<feature type="transmembrane region" description="Helical" evidence="1">
    <location>
        <begin position="119"/>
        <end position="139"/>
    </location>
</feature>
<dbReference type="Proteomes" id="UP000541969">
    <property type="component" value="Unassembled WGS sequence"/>
</dbReference>